<feature type="region of interest" description="Disordered" evidence="1">
    <location>
        <begin position="393"/>
        <end position="426"/>
    </location>
</feature>
<feature type="region of interest" description="Disordered" evidence="1">
    <location>
        <begin position="135"/>
        <end position="163"/>
    </location>
</feature>
<dbReference type="AlphaFoldDB" id="J0CYB7"/>
<dbReference type="KEGG" id="adl:AURDEDRAFT_147243"/>
<protein>
    <recommendedName>
        <fullName evidence="4">N-acetyltransferase domain-containing protein</fullName>
    </recommendedName>
</protein>
<dbReference type="InterPro" id="IPR016181">
    <property type="entry name" value="Acyl_CoA_acyltransferase"/>
</dbReference>
<dbReference type="Gene3D" id="3.40.630.30">
    <property type="match status" value="1"/>
</dbReference>
<evidence type="ECO:0000313" key="2">
    <source>
        <dbReference type="EMBL" id="EJD36288.1"/>
    </source>
</evidence>
<dbReference type="InParanoid" id="J0CYB7"/>
<reference evidence="3" key="1">
    <citation type="journal article" date="2012" name="Science">
        <title>The Paleozoic origin of enzymatic lignin decomposition reconstructed from 31 fungal genomes.</title>
        <authorList>
            <person name="Floudas D."/>
            <person name="Binder M."/>
            <person name="Riley R."/>
            <person name="Barry K."/>
            <person name="Blanchette R.A."/>
            <person name="Henrissat B."/>
            <person name="Martinez A.T."/>
            <person name="Otillar R."/>
            <person name="Spatafora J.W."/>
            <person name="Yadav J.S."/>
            <person name="Aerts A."/>
            <person name="Benoit I."/>
            <person name="Boyd A."/>
            <person name="Carlson A."/>
            <person name="Copeland A."/>
            <person name="Coutinho P.M."/>
            <person name="de Vries R.P."/>
            <person name="Ferreira P."/>
            <person name="Findley K."/>
            <person name="Foster B."/>
            <person name="Gaskell J."/>
            <person name="Glotzer D."/>
            <person name="Gorecki P."/>
            <person name="Heitman J."/>
            <person name="Hesse C."/>
            <person name="Hori C."/>
            <person name="Igarashi K."/>
            <person name="Jurgens J.A."/>
            <person name="Kallen N."/>
            <person name="Kersten P."/>
            <person name="Kohler A."/>
            <person name="Kuees U."/>
            <person name="Kumar T.K.A."/>
            <person name="Kuo A."/>
            <person name="LaButti K."/>
            <person name="Larrondo L.F."/>
            <person name="Lindquist E."/>
            <person name="Ling A."/>
            <person name="Lombard V."/>
            <person name="Lucas S."/>
            <person name="Lundell T."/>
            <person name="Martin R."/>
            <person name="McLaughlin D.J."/>
            <person name="Morgenstern I."/>
            <person name="Morin E."/>
            <person name="Murat C."/>
            <person name="Nagy L.G."/>
            <person name="Nolan M."/>
            <person name="Ohm R.A."/>
            <person name="Patyshakuliyeva A."/>
            <person name="Rokas A."/>
            <person name="Ruiz-Duenas F.J."/>
            <person name="Sabat G."/>
            <person name="Salamov A."/>
            <person name="Samejima M."/>
            <person name="Schmutz J."/>
            <person name="Slot J.C."/>
            <person name="St John F."/>
            <person name="Stenlid J."/>
            <person name="Sun H."/>
            <person name="Sun S."/>
            <person name="Syed K."/>
            <person name="Tsang A."/>
            <person name="Wiebenga A."/>
            <person name="Young D."/>
            <person name="Pisabarro A."/>
            <person name="Eastwood D.C."/>
            <person name="Martin F."/>
            <person name="Cullen D."/>
            <person name="Grigoriev I.V."/>
            <person name="Hibbett D.S."/>
        </authorList>
    </citation>
    <scope>NUCLEOTIDE SEQUENCE [LARGE SCALE GENOMIC DNA]</scope>
    <source>
        <strain evidence="3">TFB10046</strain>
    </source>
</reference>
<evidence type="ECO:0008006" key="4">
    <source>
        <dbReference type="Google" id="ProtNLM"/>
    </source>
</evidence>
<dbReference type="Proteomes" id="UP000006514">
    <property type="component" value="Unassembled WGS sequence"/>
</dbReference>
<dbReference type="EMBL" id="JH687866">
    <property type="protein sequence ID" value="EJD36288.1"/>
    <property type="molecule type" value="Genomic_DNA"/>
</dbReference>
<keyword evidence="3" id="KW-1185">Reference proteome</keyword>
<feature type="compositionally biased region" description="Acidic residues" evidence="1">
    <location>
        <begin position="406"/>
        <end position="419"/>
    </location>
</feature>
<organism evidence="2 3">
    <name type="scientific">Auricularia subglabra (strain TFB-10046 / SS5)</name>
    <name type="common">White-rot fungus</name>
    <name type="synonym">Auricularia delicata (strain TFB10046)</name>
    <dbReference type="NCBI Taxonomy" id="717982"/>
    <lineage>
        <taxon>Eukaryota</taxon>
        <taxon>Fungi</taxon>
        <taxon>Dikarya</taxon>
        <taxon>Basidiomycota</taxon>
        <taxon>Agaricomycotina</taxon>
        <taxon>Agaricomycetes</taxon>
        <taxon>Auriculariales</taxon>
        <taxon>Auriculariaceae</taxon>
        <taxon>Auricularia</taxon>
    </lineage>
</organism>
<sequence length="426" mass="46888">MGPGAHRSIPLGDPNSLRMYSPVKLKAGKWTGHCGAYLLDDVLFFIYKDVSGSLHIHKQIQLADVEHVANRSVSNSHVVGVRTAVRIDVPQKLAFDGSVEPAEHVYANYNFSVDSGQLVVDWLASLKTQLPFMNPDHPVSPRSAAKPRPRKFKKATVESPHSPERSPIWSLAGVVFLSPSPALTSEYNVGVAILPQFSSDGLATHAIAHVLEKAFEELRAHRVQARILRTDTHDVTRAVCKFVHLGFTHEGILRRAVMHPASNCWTDVSVLSILDVEWTIRLSVNPPPQSIWDEMFNRHQREREHLLVWDGGLKRTRSMETIRDLRALLDAPTSSVLGEGDGSITSSESSAAAPATLSSGVSATNSWDALSASSDLDPVDEWVQRWADEHSVIAEDTGDLSSSSWDDVDGDEYENDDEGYSPSSHD</sequence>
<dbReference type="OrthoDB" id="64477at2759"/>
<proteinExistence type="predicted"/>
<evidence type="ECO:0000256" key="1">
    <source>
        <dbReference type="SAM" id="MobiDB-lite"/>
    </source>
</evidence>
<dbReference type="SUPFAM" id="SSF55729">
    <property type="entry name" value="Acyl-CoA N-acyltransferases (Nat)"/>
    <property type="match status" value="1"/>
</dbReference>
<gene>
    <name evidence="2" type="ORF">AURDEDRAFT_147243</name>
</gene>
<dbReference type="eggNOG" id="ENOG502STB6">
    <property type="taxonomic scope" value="Eukaryota"/>
</dbReference>
<evidence type="ECO:0000313" key="3">
    <source>
        <dbReference type="Proteomes" id="UP000006514"/>
    </source>
</evidence>
<name>J0CYB7_AURST</name>
<accession>J0CYB7</accession>
<feature type="compositionally biased region" description="Basic residues" evidence="1">
    <location>
        <begin position="145"/>
        <end position="154"/>
    </location>
</feature>